<reference evidence="2 3" key="1">
    <citation type="submission" date="2014-11" db="EMBL/GenBank/DDBJ databases">
        <authorList>
            <person name="Zhu J."/>
            <person name="Qi W."/>
            <person name="Song R."/>
        </authorList>
    </citation>
    <scope>NUCLEOTIDE SEQUENCE [LARGE SCALE GENOMIC DNA]</scope>
</reference>
<dbReference type="AlphaFoldDB" id="A0A0G4FFF9"/>
<organism evidence="2 3">
    <name type="scientific">Vitrella brassicaformis (strain CCMP3155)</name>
    <dbReference type="NCBI Taxonomy" id="1169540"/>
    <lineage>
        <taxon>Eukaryota</taxon>
        <taxon>Sar</taxon>
        <taxon>Alveolata</taxon>
        <taxon>Colpodellida</taxon>
        <taxon>Vitrellaceae</taxon>
        <taxon>Vitrella</taxon>
    </lineage>
</organism>
<sequence>MSTLMRTECLSFDAMAPSHTGGGHTRRREKKREEKRGGEGKGETAETRPQGNGQNWKRRPHVIVSRRAKEGGTPTGSWSCSWRSSWQGRRRRPFGGFCRRSAGIERFCWSFSTSIGKEKAL</sequence>
<feature type="region of interest" description="Disordered" evidence="1">
    <location>
        <begin position="1"/>
        <end position="61"/>
    </location>
</feature>
<feature type="compositionally biased region" description="Basic and acidic residues" evidence="1">
    <location>
        <begin position="31"/>
        <end position="46"/>
    </location>
</feature>
<protein>
    <submittedName>
        <fullName evidence="2">Uncharacterized protein</fullName>
    </submittedName>
</protein>
<evidence type="ECO:0000313" key="2">
    <source>
        <dbReference type="EMBL" id="CEM11920.1"/>
    </source>
</evidence>
<accession>A0A0G4FFF9</accession>
<keyword evidence="3" id="KW-1185">Reference proteome</keyword>
<proteinExistence type="predicted"/>
<dbReference type="EMBL" id="CDMY01000428">
    <property type="protein sequence ID" value="CEM11920.1"/>
    <property type="molecule type" value="Genomic_DNA"/>
</dbReference>
<evidence type="ECO:0000256" key="1">
    <source>
        <dbReference type="SAM" id="MobiDB-lite"/>
    </source>
</evidence>
<dbReference type="Proteomes" id="UP000041254">
    <property type="component" value="Unassembled WGS sequence"/>
</dbReference>
<gene>
    <name evidence="2" type="ORF">Vbra_15273</name>
</gene>
<dbReference type="InParanoid" id="A0A0G4FFF9"/>
<name>A0A0G4FFF9_VITBC</name>
<evidence type="ECO:0000313" key="3">
    <source>
        <dbReference type="Proteomes" id="UP000041254"/>
    </source>
</evidence>
<dbReference type="VEuPathDB" id="CryptoDB:Vbra_15273"/>